<evidence type="ECO:0000313" key="6">
    <source>
        <dbReference type="EMBL" id="NGN64373.1"/>
    </source>
</evidence>
<name>A0A6G4TX29_9ACTN</name>
<keyword evidence="7" id="KW-1185">Reference proteome</keyword>
<evidence type="ECO:0000256" key="2">
    <source>
        <dbReference type="ARBA" id="ARBA00022741"/>
    </source>
</evidence>
<dbReference type="GO" id="GO:0046872">
    <property type="term" value="F:metal ion binding"/>
    <property type="evidence" value="ECO:0007669"/>
    <property type="project" value="UniProtKB-KW"/>
</dbReference>
<gene>
    <name evidence="6" type="ORF">G5C51_10710</name>
</gene>
<keyword evidence="2 4" id="KW-0547">Nucleotide-binding</keyword>
<sequence>MRGRGEVILSTISTEVSESLGFTAVSNSGQVTKAALRERVLAVRAGLPPDDLRVAGAAIARRAVGLPELAAARTVAAYVSVGREPSTRELIDTLRDRGTRVLLPVLRPDNDLDWAAYEGADSLVRARRGLLEPSAAALGVGAVTEADVVLLPGLAVDRRGLRLGRGGGSYDRVLARLAGGGFDPALVVVLYDDEVVEHVPAEPHDRSVRAAVTPSALHRFPEARPT</sequence>
<evidence type="ECO:0000256" key="4">
    <source>
        <dbReference type="PIRSR" id="PIRSR006806-1"/>
    </source>
</evidence>
<feature type="binding site" evidence="4">
    <location>
        <begin position="33"/>
        <end position="37"/>
    </location>
    <ligand>
        <name>ATP</name>
        <dbReference type="ChEBI" id="CHEBI:30616"/>
    </ligand>
</feature>
<organism evidence="6 7">
    <name type="scientific">Streptomyces coryli</name>
    <dbReference type="NCBI Taxonomy" id="1128680"/>
    <lineage>
        <taxon>Bacteria</taxon>
        <taxon>Bacillati</taxon>
        <taxon>Actinomycetota</taxon>
        <taxon>Actinomycetes</taxon>
        <taxon>Kitasatosporales</taxon>
        <taxon>Streptomycetaceae</taxon>
        <taxon>Streptomyces</taxon>
    </lineage>
</organism>
<dbReference type="GO" id="GO:0030272">
    <property type="term" value="F:5-formyltetrahydrofolate cyclo-ligase activity"/>
    <property type="evidence" value="ECO:0007669"/>
    <property type="project" value="UniProtKB-EC"/>
</dbReference>
<feature type="binding site" evidence="4">
    <location>
        <position position="79"/>
    </location>
    <ligand>
        <name>substrate</name>
    </ligand>
</feature>
<keyword evidence="6" id="KW-0436">Ligase</keyword>
<reference evidence="6 7" key="1">
    <citation type="submission" date="2020-02" db="EMBL/GenBank/DDBJ databases">
        <title>Whole-genome analyses of novel actinobacteria.</title>
        <authorList>
            <person name="Sahin N."/>
        </authorList>
    </citation>
    <scope>NUCLEOTIDE SEQUENCE [LARGE SCALE GENOMIC DNA]</scope>
    <source>
        <strain evidence="6 7">A7024</strain>
    </source>
</reference>
<dbReference type="Pfam" id="PF01812">
    <property type="entry name" value="5-FTHF_cyc-lig"/>
    <property type="match status" value="1"/>
</dbReference>
<dbReference type="PANTHER" id="PTHR23407:SF1">
    <property type="entry name" value="5-FORMYLTETRAHYDROFOLATE CYCLO-LIGASE"/>
    <property type="match status" value="1"/>
</dbReference>
<dbReference type="NCBIfam" id="TIGR02727">
    <property type="entry name" value="MTHFS_bact"/>
    <property type="match status" value="1"/>
</dbReference>
<evidence type="ECO:0000256" key="1">
    <source>
        <dbReference type="ARBA" id="ARBA00010638"/>
    </source>
</evidence>
<keyword evidence="3 4" id="KW-0067">ATP-binding</keyword>
<comment type="cofactor">
    <cofactor evidence="5">
        <name>Mg(2+)</name>
        <dbReference type="ChEBI" id="CHEBI:18420"/>
    </cofactor>
</comment>
<accession>A0A6G4TX29</accession>
<dbReference type="GO" id="GO:0005524">
    <property type="term" value="F:ATP binding"/>
    <property type="evidence" value="ECO:0007669"/>
    <property type="project" value="UniProtKB-KW"/>
</dbReference>
<dbReference type="InterPro" id="IPR002698">
    <property type="entry name" value="FTHF_cligase"/>
</dbReference>
<dbReference type="PANTHER" id="PTHR23407">
    <property type="entry name" value="ATPASE INHIBITOR/5-FORMYLTETRAHYDROFOLATE CYCLO-LIGASE"/>
    <property type="match status" value="1"/>
</dbReference>
<keyword evidence="5" id="KW-0479">Metal-binding</keyword>
<dbReference type="EMBL" id="JAAKZV010000033">
    <property type="protein sequence ID" value="NGN64373.1"/>
    <property type="molecule type" value="Genomic_DNA"/>
</dbReference>
<feature type="binding site" evidence="4">
    <location>
        <position position="84"/>
    </location>
    <ligand>
        <name>substrate</name>
    </ligand>
</feature>
<evidence type="ECO:0000256" key="5">
    <source>
        <dbReference type="RuleBase" id="RU361279"/>
    </source>
</evidence>
<dbReference type="SUPFAM" id="SSF100950">
    <property type="entry name" value="NagB/RpiA/CoA transferase-like"/>
    <property type="match status" value="1"/>
</dbReference>
<keyword evidence="5" id="KW-0460">Magnesium</keyword>
<dbReference type="InterPro" id="IPR024185">
    <property type="entry name" value="FTHF_cligase-like_sf"/>
</dbReference>
<evidence type="ECO:0000256" key="3">
    <source>
        <dbReference type="ARBA" id="ARBA00022840"/>
    </source>
</evidence>
<proteinExistence type="inferred from homology"/>
<dbReference type="EC" id="6.3.3.2" evidence="5"/>
<dbReference type="PIRSF" id="PIRSF006806">
    <property type="entry name" value="FTHF_cligase"/>
    <property type="match status" value="1"/>
</dbReference>
<dbReference type="InterPro" id="IPR037171">
    <property type="entry name" value="NagB/RpiA_transferase-like"/>
</dbReference>
<dbReference type="GO" id="GO:0035999">
    <property type="term" value="P:tetrahydrofolate interconversion"/>
    <property type="evidence" value="ECO:0007669"/>
    <property type="project" value="TreeGrafter"/>
</dbReference>
<dbReference type="AlphaFoldDB" id="A0A6G4TX29"/>
<dbReference type="Proteomes" id="UP000481583">
    <property type="component" value="Unassembled WGS sequence"/>
</dbReference>
<comment type="similarity">
    <text evidence="1 5">Belongs to the 5-formyltetrahydrofolate cyclo-ligase family.</text>
</comment>
<comment type="catalytic activity">
    <reaction evidence="5">
        <text>(6S)-5-formyl-5,6,7,8-tetrahydrofolate + ATP = (6R)-5,10-methenyltetrahydrofolate + ADP + phosphate</text>
        <dbReference type="Rhea" id="RHEA:10488"/>
        <dbReference type="ChEBI" id="CHEBI:30616"/>
        <dbReference type="ChEBI" id="CHEBI:43474"/>
        <dbReference type="ChEBI" id="CHEBI:57455"/>
        <dbReference type="ChEBI" id="CHEBI:57457"/>
        <dbReference type="ChEBI" id="CHEBI:456216"/>
        <dbReference type="EC" id="6.3.3.2"/>
    </reaction>
</comment>
<comment type="caution">
    <text evidence="6">The sequence shown here is derived from an EMBL/GenBank/DDBJ whole genome shotgun (WGS) entry which is preliminary data.</text>
</comment>
<feature type="binding site" evidence="4">
    <location>
        <begin position="162"/>
        <end position="170"/>
    </location>
    <ligand>
        <name>ATP</name>
        <dbReference type="ChEBI" id="CHEBI:30616"/>
    </ligand>
</feature>
<evidence type="ECO:0000313" key="7">
    <source>
        <dbReference type="Proteomes" id="UP000481583"/>
    </source>
</evidence>
<protein>
    <recommendedName>
        <fullName evidence="5">5-formyltetrahydrofolate cyclo-ligase</fullName>
        <ecNumber evidence="5">6.3.3.2</ecNumber>
    </recommendedName>
</protein>
<dbReference type="Gene3D" id="3.40.50.10420">
    <property type="entry name" value="NagB/RpiA/CoA transferase-like"/>
    <property type="match status" value="1"/>
</dbReference>
<dbReference type="GO" id="GO:0009396">
    <property type="term" value="P:folic acid-containing compound biosynthetic process"/>
    <property type="evidence" value="ECO:0007669"/>
    <property type="project" value="TreeGrafter"/>
</dbReference>